<keyword evidence="1" id="KW-0472">Membrane</keyword>
<name>A0A166Q5B1_9AGAM</name>
<evidence type="ECO:0000313" key="4">
    <source>
        <dbReference type="Proteomes" id="UP000076532"/>
    </source>
</evidence>
<accession>A0A166Q5B1</accession>
<feature type="signal peptide" evidence="2">
    <location>
        <begin position="1"/>
        <end position="21"/>
    </location>
</feature>
<evidence type="ECO:0008006" key="5">
    <source>
        <dbReference type="Google" id="ProtNLM"/>
    </source>
</evidence>
<protein>
    <recommendedName>
        <fullName evidence="5">Transmembrane protein</fullName>
    </recommendedName>
</protein>
<keyword evidence="4" id="KW-1185">Reference proteome</keyword>
<feature type="transmembrane region" description="Helical" evidence="1">
    <location>
        <begin position="166"/>
        <end position="186"/>
    </location>
</feature>
<feature type="transmembrane region" description="Helical" evidence="1">
    <location>
        <begin position="95"/>
        <end position="121"/>
    </location>
</feature>
<proteinExistence type="predicted"/>
<evidence type="ECO:0000313" key="3">
    <source>
        <dbReference type="EMBL" id="KZP26770.1"/>
    </source>
</evidence>
<dbReference type="Proteomes" id="UP000076532">
    <property type="component" value="Unassembled WGS sequence"/>
</dbReference>
<feature type="transmembrane region" description="Helical" evidence="1">
    <location>
        <begin position="62"/>
        <end position="83"/>
    </location>
</feature>
<dbReference type="AlphaFoldDB" id="A0A166Q5B1"/>
<organism evidence="3 4">
    <name type="scientific">Athelia psychrophila</name>
    <dbReference type="NCBI Taxonomy" id="1759441"/>
    <lineage>
        <taxon>Eukaryota</taxon>
        <taxon>Fungi</taxon>
        <taxon>Dikarya</taxon>
        <taxon>Basidiomycota</taxon>
        <taxon>Agaricomycotina</taxon>
        <taxon>Agaricomycetes</taxon>
        <taxon>Agaricomycetidae</taxon>
        <taxon>Atheliales</taxon>
        <taxon>Atheliaceae</taxon>
        <taxon>Athelia</taxon>
    </lineage>
</organism>
<evidence type="ECO:0000256" key="1">
    <source>
        <dbReference type="SAM" id="Phobius"/>
    </source>
</evidence>
<dbReference type="STRING" id="436010.A0A166Q5B1"/>
<keyword evidence="1" id="KW-0812">Transmembrane</keyword>
<reference evidence="3 4" key="1">
    <citation type="journal article" date="2016" name="Mol. Biol. Evol.">
        <title>Comparative Genomics of Early-Diverging Mushroom-Forming Fungi Provides Insights into the Origins of Lignocellulose Decay Capabilities.</title>
        <authorList>
            <person name="Nagy L.G."/>
            <person name="Riley R."/>
            <person name="Tritt A."/>
            <person name="Adam C."/>
            <person name="Daum C."/>
            <person name="Floudas D."/>
            <person name="Sun H."/>
            <person name="Yadav J.S."/>
            <person name="Pangilinan J."/>
            <person name="Larsson K.H."/>
            <person name="Matsuura K."/>
            <person name="Barry K."/>
            <person name="Labutti K."/>
            <person name="Kuo R."/>
            <person name="Ohm R.A."/>
            <person name="Bhattacharya S.S."/>
            <person name="Shirouzu T."/>
            <person name="Yoshinaga Y."/>
            <person name="Martin F.M."/>
            <person name="Grigoriev I.V."/>
            <person name="Hibbett D.S."/>
        </authorList>
    </citation>
    <scope>NUCLEOTIDE SEQUENCE [LARGE SCALE GENOMIC DNA]</scope>
    <source>
        <strain evidence="3 4">CBS 109695</strain>
    </source>
</reference>
<feature type="chain" id="PRO_5007878608" description="Transmembrane protein" evidence="2">
    <location>
        <begin position="22"/>
        <end position="215"/>
    </location>
</feature>
<evidence type="ECO:0000256" key="2">
    <source>
        <dbReference type="SAM" id="SignalP"/>
    </source>
</evidence>
<keyword evidence="1" id="KW-1133">Transmembrane helix</keyword>
<keyword evidence="2" id="KW-0732">Signal</keyword>
<dbReference type="OrthoDB" id="2560085at2759"/>
<dbReference type="EMBL" id="KV417512">
    <property type="protein sequence ID" value="KZP26770.1"/>
    <property type="molecule type" value="Genomic_DNA"/>
</dbReference>
<gene>
    <name evidence="3" type="ORF">FIBSPDRAFT_928443</name>
</gene>
<dbReference type="PROSITE" id="PS51257">
    <property type="entry name" value="PROKAR_LIPOPROTEIN"/>
    <property type="match status" value="1"/>
</dbReference>
<sequence>MSFKIVHLASLFLAFAFGVAGACIGLNALIKAGKQTKSETSSLPSGTTVVIDTAEVRVAGGIVAGLCLGIAINALISILFIVIPACARKNRSSSTLLVQSINFLILTLGLFAALVPLTLFFETHSAGVTAFIGSLEVPAAVVQEFERALGISAAYKTIPYLRLLVILPWFTFLFAAVATGVSFFGLRRASASAEASKSVDDDDEKITAHETTIAV</sequence>